<evidence type="ECO:0000313" key="3">
    <source>
        <dbReference type="EMBL" id="QIG43832.1"/>
    </source>
</evidence>
<proteinExistence type="predicted"/>
<evidence type="ECO:0000313" key="4">
    <source>
        <dbReference type="Proteomes" id="UP000502996"/>
    </source>
</evidence>
<accession>A0A6G6WF17</accession>
<dbReference type="RefSeq" id="WP_165234111.1">
    <property type="nucleotide sequence ID" value="NZ_CP049257.1"/>
</dbReference>
<dbReference type="EMBL" id="CP049257">
    <property type="protein sequence ID" value="QIG43832.1"/>
    <property type="molecule type" value="Genomic_DNA"/>
</dbReference>
<keyword evidence="2" id="KW-0472">Membrane</keyword>
<dbReference type="AlphaFoldDB" id="A0A6G6WF17"/>
<keyword evidence="2" id="KW-1133">Transmembrane helix</keyword>
<evidence type="ECO:0008006" key="5">
    <source>
        <dbReference type="Google" id="ProtNLM"/>
    </source>
</evidence>
<sequence>MTEQRLEQEPQQDQDLAQPQAASDAPAPALPQGRATVGRVLRDQRKTIAVALCLAVASYWIIGQLGEWRLAGALAIGVALGLLNHLATEFWLLRIITNGSNPSRGQMIRSTISRLALLSVVAVGAAVLMWPDGIGVLLGLAVFRLIALMMTSLTLLKELKSDDPA</sequence>
<dbReference type="KEGG" id="nano:G5V58_14585"/>
<feature type="transmembrane region" description="Helical" evidence="2">
    <location>
        <begin position="71"/>
        <end position="92"/>
    </location>
</feature>
<reference evidence="3 4" key="1">
    <citation type="submission" date="2020-02" db="EMBL/GenBank/DDBJ databases">
        <title>Full genome sequence of Nocardioides sp. R-3366.</title>
        <authorList>
            <person name="Im W.-T."/>
        </authorList>
    </citation>
    <scope>NUCLEOTIDE SEQUENCE [LARGE SCALE GENOMIC DNA]</scope>
    <source>
        <strain evidence="3 4">R-3366</strain>
    </source>
</reference>
<keyword evidence="2" id="KW-0812">Transmembrane</keyword>
<protein>
    <recommendedName>
        <fullName evidence="5">ATP synthase subunit I</fullName>
    </recommendedName>
</protein>
<dbReference type="Proteomes" id="UP000502996">
    <property type="component" value="Chromosome"/>
</dbReference>
<feature type="region of interest" description="Disordered" evidence="1">
    <location>
        <begin position="1"/>
        <end position="31"/>
    </location>
</feature>
<evidence type="ECO:0000256" key="1">
    <source>
        <dbReference type="SAM" id="MobiDB-lite"/>
    </source>
</evidence>
<feature type="transmembrane region" description="Helical" evidence="2">
    <location>
        <begin position="112"/>
        <end position="130"/>
    </location>
</feature>
<name>A0A6G6WF17_9ACTN</name>
<evidence type="ECO:0000256" key="2">
    <source>
        <dbReference type="SAM" id="Phobius"/>
    </source>
</evidence>
<keyword evidence="4" id="KW-1185">Reference proteome</keyword>
<gene>
    <name evidence="3" type="ORF">G5V58_14585</name>
</gene>
<feature type="compositionally biased region" description="Low complexity" evidence="1">
    <location>
        <begin position="9"/>
        <end position="31"/>
    </location>
</feature>
<organism evidence="3 4">
    <name type="scientific">Nocardioides anomalus</name>
    <dbReference type="NCBI Taxonomy" id="2712223"/>
    <lineage>
        <taxon>Bacteria</taxon>
        <taxon>Bacillati</taxon>
        <taxon>Actinomycetota</taxon>
        <taxon>Actinomycetes</taxon>
        <taxon>Propionibacteriales</taxon>
        <taxon>Nocardioidaceae</taxon>
        <taxon>Nocardioides</taxon>
    </lineage>
</organism>
<feature type="transmembrane region" description="Helical" evidence="2">
    <location>
        <begin position="48"/>
        <end position="65"/>
    </location>
</feature>
<feature type="transmembrane region" description="Helical" evidence="2">
    <location>
        <begin position="136"/>
        <end position="156"/>
    </location>
</feature>